<feature type="compositionally biased region" description="Basic and acidic residues" evidence="1">
    <location>
        <begin position="263"/>
        <end position="277"/>
    </location>
</feature>
<accession>A0A0F9DGT9</accession>
<name>A0A0F9DGT9_9ZZZZ</name>
<feature type="region of interest" description="Disordered" evidence="1">
    <location>
        <begin position="247"/>
        <end position="277"/>
    </location>
</feature>
<gene>
    <name evidence="2" type="ORF">LCGC14_2490130</name>
</gene>
<organism evidence="2">
    <name type="scientific">marine sediment metagenome</name>
    <dbReference type="NCBI Taxonomy" id="412755"/>
    <lineage>
        <taxon>unclassified sequences</taxon>
        <taxon>metagenomes</taxon>
        <taxon>ecological metagenomes</taxon>
    </lineage>
</organism>
<comment type="caution">
    <text evidence="2">The sequence shown here is derived from an EMBL/GenBank/DDBJ whole genome shotgun (WGS) entry which is preliminary data.</text>
</comment>
<dbReference type="EMBL" id="LAZR01039450">
    <property type="protein sequence ID" value="KKL16981.1"/>
    <property type="molecule type" value="Genomic_DNA"/>
</dbReference>
<evidence type="ECO:0000313" key="2">
    <source>
        <dbReference type="EMBL" id="KKL16981.1"/>
    </source>
</evidence>
<sequence>MQDSTGWQGIQNLISALNDPVWQQKLRGQGLDWAGQLMGVGAGQWEPTMAGLLGEVSGGPEGMQVGSAQETATRDRAHQVEMNRMREDSAMIVESLVASGRSAQAFATADRALQTMANANLQNQTMQFDMKLKRQMAQHEALSTQYQFMVQQGAISATEYIDRQYKNITAQAGMFQLEIGMIEAANRQLLQQDAAEMQRLQIYTDATYQNIIMGMQISQDAMDHMESYYNMMLLPIHQAMADDALAGERSGPCHRGRRQARPSRIERQYLRDPASRR</sequence>
<reference evidence="2" key="1">
    <citation type="journal article" date="2015" name="Nature">
        <title>Complex archaea that bridge the gap between prokaryotes and eukaryotes.</title>
        <authorList>
            <person name="Spang A."/>
            <person name="Saw J.H."/>
            <person name="Jorgensen S.L."/>
            <person name="Zaremba-Niedzwiedzka K."/>
            <person name="Martijn J."/>
            <person name="Lind A.E."/>
            <person name="van Eijk R."/>
            <person name="Schleper C."/>
            <person name="Guy L."/>
            <person name="Ettema T.J."/>
        </authorList>
    </citation>
    <scope>NUCLEOTIDE SEQUENCE</scope>
</reference>
<proteinExistence type="predicted"/>
<evidence type="ECO:0000256" key="1">
    <source>
        <dbReference type="SAM" id="MobiDB-lite"/>
    </source>
</evidence>
<dbReference type="AlphaFoldDB" id="A0A0F9DGT9"/>
<protein>
    <submittedName>
        <fullName evidence="2">Uncharacterized protein</fullName>
    </submittedName>
</protein>
<feature type="compositionally biased region" description="Basic residues" evidence="1">
    <location>
        <begin position="252"/>
        <end position="261"/>
    </location>
</feature>